<comment type="caution">
    <text evidence="1">The sequence shown here is derived from an EMBL/GenBank/DDBJ whole genome shotgun (WGS) entry which is preliminary data.</text>
</comment>
<organism evidence="1 2">
    <name type="scientific">Thalassospira alkalitolerans</name>
    <dbReference type="NCBI Taxonomy" id="1293890"/>
    <lineage>
        <taxon>Bacteria</taxon>
        <taxon>Pseudomonadati</taxon>
        <taxon>Pseudomonadota</taxon>
        <taxon>Alphaproteobacteria</taxon>
        <taxon>Rhodospirillales</taxon>
        <taxon>Thalassospiraceae</taxon>
        <taxon>Thalassospira</taxon>
    </lineage>
</organism>
<dbReference type="Proteomes" id="UP000193396">
    <property type="component" value="Unassembled WGS sequence"/>
</dbReference>
<proteinExistence type="predicted"/>
<evidence type="ECO:0000313" key="2">
    <source>
        <dbReference type="Proteomes" id="UP000193396"/>
    </source>
</evidence>
<evidence type="ECO:0000313" key="1">
    <source>
        <dbReference type="EMBL" id="OSQ42919.1"/>
    </source>
</evidence>
<gene>
    <name evidence="1" type="ORF">TALK_21080</name>
</gene>
<protein>
    <submittedName>
        <fullName evidence="1">Uncharacterized protein</fullName>
    </submittedName>
</protein>
<dbReference type="AlphaFoldDB" id="A0A1Y2L7Q1"/>
<dbReference type="STRING" id="1293890.TALK_21080"/>
<dbReference type="EMBL" id="JFKB01000028">
    <property type="protein sequence ID" value="OSQ42919.1"/>
    <property type="molecule type" value="Genomic_DNA"/>
</dbReference>
<sequence length="484" mass="53874">MPVLLLAGCATSEISAFKEASCLDVLAQFDQHADDLGIVDAETSPVAGYRFLRANRNSVMLKKRLDGDDDGVADRVDLWRDWIAQMRGLDRETRTSIAARMPDSLDQEAARAEECANQLADGLMPSSFADLSRAVFVPDDYRDFQRIAGFYPLSAILAHFGYETWKEDNFPSFHWSADQLWRAGDWIDYRVMDKDATDVAGIAGRDKGEIPKDAFGQSRPDAIQLRLLAQKYAPVFRIKTQDSNDRVGMPVLPGAGQQADVDVETPVIFYRLSHTRFDGQWLPQIIYTIWFPSRPAKGMFDILAGHFDGIIWRVTLGADGVPLMHDSIHACGCYHLFFPSSGLFRIKAPEDGDIRETAEMPAGYLTAAQVRHPVVWIDAVSHYVLAITAAGDAGKDRGSVLAALEPERLLTRLPYQDGSGVGSLYSDSGFVPGTDRAEWIVLWPMGIEKPGAMRQWGHHATAFVGRRHFDEPGLFDRYFVPADD</sequence>
<accession>A0A1Y2L7Q1</accession>
<reference evidence="1 2" key="1">
    <citation type="submission" date="2014-03" db="EMBL/GenBank/DDBJ databases">
        <title>The draft genome sequence of Thalassospira alkalitolerans JCM 18968.</title>
        <authorList>
            <person name="Lai Q."/>
            <person name="Shao Z."/>
        </authorList>
    </citation>
    <scope>NUCLEOTIDE SEQUENCE [LARGE SCALE GENOMIC DNA]</scope>
    <source>
        <strain evidence="1 2">JCM 18968</strain>
    </source>
</reference>
<name>A0A1Y2L7Q1_9PROT</name>
<keyword evidence="2" id="KW-1185">Reference proteome</keyword>